<feature type="transmembrane region" description="Helical" evidence="8">
    <location>
        <begin position="423"/>
        <end position="444"/>
    </location>
</feature>
<keyword evidence="4" id="KW-0762">Sugar transport</keyword>
<accession>A0A146KUE8</accession>
<evidence type="ECO:0000256" key="8">
    <source>
        <dbReference type="SAM" id="Phobius"/>
    </source>
</evidence>
<dbReference type="InterPro" id="IPR036259">
    <property type="entry name" value="MFS_trans_sf"/>
</dbReference>
<feature type="transmembrane region" description="Helical" evidence="8">
    <location>
        <begin position="333"/>
        <end position="353"/>
    </location>
</feature>
<feature type="transmembrane region" description="Helical" evidence="8">
    <location>
        <begin position="456"/>
        <end position="474"/>
    </location>
</feature>
<dbReference type="InterPro" id="IPR005829">
    <property type="entry name" value="Sugar_transporter_CS"/>
</dbReference>
<dbReference type="GO" id="GO:0022857">
    <property type="term" value="F:transmembrane transporter activity"/>
    <property type="evidence" value="ECO:0007669"/>
    <property type="project" value="InterPro"/>
</dbReference>
<reference evidence="10" key="1">
    <citation type="journal article" date="2016" name="Gigascience">
        <title>De novo construction of an expanded transcriptome assembly for the western tarnished plant bug, Lygus hesperus.</title>
        <authorList>
            <person name="Tassone E.E."/>
            <person name="Geib S.M."/>
            <person name="Hall B."/>
            <person name="Fabrick J.A."/>
            <person name="Brent C.S."/>
            <person name="Hull J.J."/>
        </authorList>
    </citation>
    <scope>NUCLEOTIDE SEQUENCE</scope>
</reference>
<evidence type="ECO:0000256" key="2">
    <source>
        <dbReference type="ARBA" id="ARBA00022448"/>
    </source>
</evidence>
<evidence type="ECO:0000256" key="7">
    <source>
        <dbReference type="ARBA" id="ARBA00023136"/>
    </source>
</evidence>
<feature type="transmembrane region" description="Helical" evidence="8">
    <location>
        <begin position="106"/>
        <end position="122"/>
    </location>
</feature>
<keyword evidence="2" id="KW-0813">Transport</keyword>
<feature type="transmembrane region" description="Helical" evidence="8">
    <location>
        <begin position="40"/>
        <end position="62"/>
    </location>
</feature>
<dbReference type="PROSITE" id="PS00217">
    <property type="entry name" value="SUGAR_TRANSPORT_2"/>
    <property type="match status" value="1"/>
</dbReference>
<dbReference type="SUPFAM" id="SSF103473">
    <property type="entry name" value="MFS general substrate transporter"/>
    <property type="match status" value="1"/>
</dbReference>
<feature type="transmembrane region" description="Helical" evidence="8">
    <location>
        <begin position="360"/>
        <end position="381"/>
    </location>
</feature>
<keyword evidence="5 8" id="KW-0812">Transmembrane</keyword>
<feature type="transmembrane region" description="Helical" evidence="8">
    <location>
        <begin position="295"/>
        <end position="313"/>
    </location>
</feature>
<gene>
    <name evidence="10" type="primary">Tret1_56</name>
    <name evidence="10" type="ORF">g.77837</name>
</gene>
<evidence type="ECO:0000256" key="5">
    <source>
        <dbReference type="ARBA" id="ARBA00022692"/>
    </source>
</evidence>
<proteinExistence type="predicted"/>
<evidence type="ECO:0000256" key="6">
    <source>
        <dbReference type="ARBA" id="ARBA00022989"/>
    </source>
</evidence>
<dbReference type="PROSITE" id="PS50850">
    <property type="entry name" value="MFS"/>
    <property type="match status" value="1"/>
</dbReference>
<dbReference type="GO" id="GO:0005886">
    <property type="term" value="C:plasma membrane"/>
    <property type="evidence" value="ECO:0007669"/>
    <property type="project" value="UniProtKB-SubCell"/>
</dbReference>
<dbReference type="InterPro" id="IPR005828">
    <property type="entry name" value="MFS_sugar_transport-like"/>
</dbReference>
<dbReference type="InterPro" id="IPR020846">
    <property type="entry name" value="MFS_dom"/>
</dbReference>
<keyword evidence="3" id="KW-1003">Cell membrane</keyword>
<evidence type="ECO:0000256" key="3">
    <source>
        <dbReference type="ARBA" id="ARBA00022475"/>
    </source>
</evidence>
<keyword evidence="6 8" id="KW-1133">Transmembrane helix</keyword>
<dbReference type="PANTHER" id="PTHR48021">
    <property type="match status" value="1"/>
</dbReference>
<feature type="transmembrane region" description="Helical" evidence="8">
    <location>
        <begin position="162"/>
        <end position="183"/>
    </location>
</feature>
<feature type="domain" description="Major facilitator superfamily (MFS) profile" evidence="9">
    <location>
        <begin position="38"/>
        <end position="478"/>
    </location>
</feature>
<feature type="transmembrane region" description="Helical" evidence="8">
    <location>
        <begin position="387"/>
        <end position="411"/>
    </location>
</feature>
<dbReference type="InterPro" id="IPR050549">
    <property type="entry name" value="MFS_Trehalose_Transporter"/>
</dbReference>
<sequence>MALQSGAGSVPTQDEKKPPSKISVFRRFLPQLLACSANNLILFDNGLVLSFPTIVVAALHNAVSDGLSFDTDQAQWFSSISLLCQPLGSLFSGLAMGPLGRKRSMMLLNIPFFTGWAIVYFADNVAMLYLAAAIMGFSVGCTEAPILTYVGEITEPKYRGTLASYAQLCGSTAYFIVYLLNYITSWRTTAIFCSCVPIVTLLAISMVPETPLWLISRGRLNDAETALCWLRGWVKPGDVSGELQSLILYHKQMTTGLSIKKSSSTESQEELVGINDMSLKQKFGHFLRPQMMKPLFLIISYFFFFYASGFQTTRPFLVTILETYGISKDGAENSIVVIAAVGVLGYAACMVAVKKIGKRVITLVSLGGCAVCTFALAAISAQGNLTSWFYGIMLAYSFFSSVGVAPIPWMLQSELYPFQGKCLAAGVAAAASYLIGFLCTKWYLDVQNLMNLEGVYILFGCFSSLGFVFLYKFLPETEGRSFDEIAEHFNPKEHKPKIRNAYL</sequence>
<evidence type="ECO:0000259" key="9">
    <source>
        <dbReference type="PROSITE" id="PS50850"/>
    </source>
</evidence>
<evidence type="ECO:0000256" key="4">
    <source>
        <dbReference type="ARBA" id="ARBA00022597"/>
    </source>
</evidence>
<protein>
    <submittedName>
        <fullName evidence="10">Facilitated trehalose transporter Tret1</fullName>
    </submittedName>
</protein>
<name>A0A146KUE8_LYGHE</name>
<dbReference type="AlphaFoldDB" id="A0A146KUE8"/>
<dbReference type="Gene3D" id="1.20.1250.20">
    <property type="entry name" value="MFS general substrate transporter like domains"/>
    <property type="match status" value="1"/>
</dbReference>
<feature type="transmembrane region" description="Helical" evidence="8">
    <location>
        <begin position="128"/>
        <end position="150"/>
    </location>
</feature>
<dbReference type="FunFam" id="1.20.1250.20:FF:000218">
    <property type="entry name" value="facilitated trehalose transporter Tret1"/>
    <property type="match status" value="1"/>
</dbReference>
<dbReference type="PANTHER" id="PTHR48021:SF39">
    <property type="entry name" value="MAJOR FACILITATOR SUPERFAMILY (MFS) PROFILE DOMAIN-CONTAINING PROTEIN"/>
    <property type="match status" value="1"/>
</dbReference>
<dbReference type="Pfam" id="PF00083">
    <property type="entry name" value="Sugar_tr"/>
    <property type="match status" value="1"/>
</dbReference>
<organism evidence="10">
    <name type="scientific">Lygus hesperus</name>
    <name type="common">Western plant bug</name>
    <dbReference type="NCBI Taxonomy" id="30085"/>
    <lineage>
        <taxon>Eukaryota</taxon>
        <taxon>Metazoa</taxon>
        <taxon>Ecdysozoa</taxon>
        <taxon>Arthropoda</taxon>
        <taxon>Hexapoda</taxon>
        <taxon>Insecta</taxon>
        <taxon>Pterygota</taxon>
        <taxon>Neoptera</taxon>
        <taxon>Paraneoptera</taxon>
        <taxon>Hemiptera</taxon>
        <taxon>Heteroptera</taxon>
        <taxon>Panheteroptera</taxon>
        <taxon>Cimicomorpha</taxon>
        <taxon>Miridae</taxon>
        <taxon>Mirini</taxon>
        <taxon>Lygus</taxon>
    </lineage>
</organism>
<evidence type="ECO:0000313" key="10">
    <source>
        <dbReference type="EMBL" id="JAP99927.1"/>
    </source>
</evidence>
<dbReference type="EMBL" id="GDHC01018701">
    <property type="protein sequence ID" value="JAP99927.1"/>
    <property type="molecule type" value="Transcribed_RNA"/>
</dbReference>
<comment type="subcellular location">
    <subcellularLocation>
        <location evidence="1">Cell membrane</location>
        <topology evidence="1">Multi-pass membrane protein</topology>
    </subcellularLocation>
</comment>
<evidence type="ECO:0000256" key="1">
    <source>
        <dbReference type="ARBA" id="ARBA00004651"/>
    </source>
</evidence>
<keyword evidence="7 8" id="KW-0472">Membrane</keyword>
<feature type="transmembrane region" description="Helical" evidence="8">
    <location>
        <begin position="74"/>
        <end position="94"/>
    </location>
</feature>